<name>A0A9D3WSY1_9SAUR</name>
<protein>
    <submittedName>
        <fullName evidence="1">Uncharacterized protein</fullName>
    </submittedName>
</protein>
<comment type="caution">
    <text evidence="1">The sequence shown here is derived from an EMBL/GenBank/DDBJ whole genome shotgun (WGS) entry which is preliminary data.</text>
</comment>
<sequence>MCEILATFKLFRGGEEHPPTLLLKACETIIQHQQNVEEKMETKEKFQAQAAFLQKVRRAETAGPASSALTTALLHNLHLPVHSLFLSCRWLFNRPCCFWGEWE</sequence>
<accession>A0A9D3WSY1</accession>
<gene>
    <name evidence="1" type="ORF">KIL84_015322</name>
</gene>
<evidence type="ECO:0000313" key="2">
    <source>
        <dbReference type="Proteomes" id="UP000827986"/>
    </source>
</evidence>
<evidence type="ECO:0000313" key="1">
    <source>
        <dbReference type="EMBL" id="KAH1166150.1"/>
    </source>
</evidence>
<keyword evidence="2" id="KW-1185">Reference proteome</keyword>
<reference evidence="1" key="1">
    <citation type="submission" date="2021-09" db="EMBL/GenBank/DDBJ databases">
        <title>The genome of Mauremys mutica provides insights into the evolution of semi-aquatic lifestyle.</title>
        <authorList>
            <person name="Gong S."/>
            <person name="Gao Y."/>
        </authorList>
    </citation>
    <scope>NUCLEOTIDE SEQUENCE</scope>
    <source>
        <strain evidence="1">MM-2020</strain>
        <tissue evidence="1">Muscle</tissue>
    </source>
</reference>
<organism evidence="1 2">
    <name type="scientific">Mauremys mutica</name>
    <name type="common">yellowpond turtle</name>
    <dbReference type="NCBI Taxonomy" id="74926"/>
    <lineage>
        <taxon>Eukaryota</taxon>
        <taxon>Metazoa</taxon>
        <taxon>Chordata</taxon>
        <taxon>Craniata</taxon>
        <taxon>Vertebrata</taxon>
        <taxon>Euteleostomi</taxon>
        <taxon>Archelosauria</taxon>
        <taxon>Testudinata</taxon>
        <taxon>Testudines</taxon>
        <taxon>Cryptodira</taxon>
        <taxon>Durocryptodira</taxon>
        <taxon>Testudinoidea</taxon>
        <taxon>Geoemydidae</taxon>
        <taxon>Geoemydinae</taxon>
        <taxon>Mauremys</taxon>
    </lineage>
</organism>
<dbReference type="Proteomes" id="UP000827986">
    <property type="component" value="Unassembled WGS sequence"/>
</dbReference>
<proteinExistence type="predicted"/>
<dbReference type="AlphaFoldDB" id="A0A9D3WSY1"/>
<dbReference type="EMBL" id="JAHDVG010000487">
    <property type="protein sequence ID" value="KAH1166150.1"/>
    <property type="molecule type" value="Genomic_DNA"/>
</dbReference>